<gene>
    <name evidence="1" type="ORF">FACUT_1009</name>
</gene>
<organism evidence="1 2">
    <name type="scientific">Fusarium acutatum</name>
    <dbReference type="NCBI Taxonomy" id="78861"/>
    <lineage>
        <taxon>Eukaryota</taxon>
        <taxon>Fungi</taxon>
        <taxon>Dikarya</taxon>
        <taxon>Ascomycota</taxon>
        <taxon>Pezizomycotina</taxon>
        <taxon>Sordariomycetes</taxon>
        <taxon>Hypocreomycetidae</taxon>
        <taxon>Hypocreales</taxon>
        <taxon>Nectriaceae</taxon>
        <taxon>Fusarium</taxon>
        <taxon>Fusarium fujikuroi species complex</taxon>
    </lineage>
</organism>
<protein>
    <recommendedName>
        <fullName evidence="3">SNF2 N-terminal domain-containing protein</fullName>
    </recommendedName>
</protein>
<dbReference type="AlphaFoldDB" id="A0A8H4K6Y2"/>
<proteinExistence type="predicted"/>
<reference evidence="1 2" key="1">
    <citation type="submission" date="2020-01" db="EMBL/GenBank/DDBJ databases">
        <title>Identification and distribution of gene clusters putatively required for synthesis of sphingolipid metabolism inhibitors in phylogenetically diverse species of the filamentous fungus Fusarium.</title>
        <authorList>
            <person name="Kim H.-S."/>
            <person name="Busman M."/>
            <person name="Brown D.W."/>
            <person name="Divon H."/>
            <person name="Uhlig S."/>
            <person name="Proctor R.H."/>
        </authorList>
    </citation>
    <scope>NUCLEOTIDE SEQUENCE [LARGE SCALE GENOMIC DNA]</scope>
    <source>
        <strain evidence="1 2">NRRL 13308</strain>
    </source>
</reference>
<evidence type="ECO:0000313" key="2">
    <source>
        <dbReference type="Proteomes" id="UP000536711"/>
    </source>
</evidence>
<sequence length="126" mass="14997">MERYHPTIDASNADGNIVVYESKLEGIDRVRFQFCIVDEAHNAKRVAGAVDDLLRQFRWESLWVTGPRRTYQVDEMRFFRSNDYLRFDLEHPRKAIFIRAFIKWNLIKTGTAFKMACVEFQDDPFQ</sequence>
<dbReference type="OrthoDB" id="5104145at2759"/>
<dbReference type="EMBL" id="JAADJF010000022">
    <property type="protein sequence ID" value="KAF4443923.1"/>
    <property type="molecule type" value="Genomic_DNA"/>
</dbReference>
<dbReference type="Proteomes" id="UP000536711">
    <property type="component" value="Unassembled WGS sequence"/>
</dbReference>
<name>A0A8H4K6Y2_9HYPO</name>
<evidence type="ECO:0008006" key="3">
    <source>
        <dbReference type="Google" id="ProtNLM"/>
    </source>
</evidence>
<accession>A0A8H4K6Y2</accession>
<evidence type="ECO:0000313" key="1">
    <source>
        <dbReference type="EMBL" id="KAF4443923.1"/>
    </source>
</evidence>
<comment type="caution">
    <text evidence="1">The sequence shown here is derived from an EMBL/GenBank/DDBJ whole genome shotgun (WGS) entry which is preliminary data.</text>
</comment>
<keyword evidence="2" id="KW-1185">Reference proteome</keyword>